<comment type="subunit">
    <text evidence="9">The complex comprises the extracytoplasmic solute receptor protein and the two transmembrane proteins.</text>
</comment>
<name>A0ABS1RQS6_RHOSU</name>
<dbReference type="InterPro" id="IPR007387">
    <property type="entry name" value="TRAP_DctQ"/>
</dbReference>
<feature type="transmembrane region" description="Helical" evidence="9">
    <location>
        <begin position="200"/>
        <end position="224"/>
    </location>
</feature>
<evidence type="ECO:0000256" key="6">
    <source>
        <dbReference type="ARBA" id="ARBA00022989"/>
    </source>
</evidence>
<keyword evidence="13" id="KW-1185">Reference proteome</keyword>
<feature type="domain" description="Tripartite ATP-independent periplasmic transporters DctQ component" evidence="11">
    <location>
        <begin position="100"/>
        <end position="228"/>
    </location>
</feature>
<evidence type="ECO:0000256" key="10">
    <source>
        <dbReference type="SAM" id="MobiDB-lite"/>
    </source>
</evidence>
<evidence type="ECO:0000256" key="2">
    <source>
        <dbReference type="ARBA" id="ARBA00022448"/>
    </source>
</evidence>
<comment type="function">
    <text evidence="9">Part of the tripartite ATP-independent periplasmic (TRAP) transport system.</text>
</comment>
<feature type="transmembrane region" description="Helical" evidence="9">
    <location>
        <begin position="163"/>
        <end position="188"/>
    </location>
</feature>
<keyword evidence="5 9" id="KW-0812">Transmembrane</keyword>
<dbReference type="InterPro" id="IPR055348">
    <property type="entry name" value="DctQ"/>
</dbReference>
<protein>
    <recommendedName>
        <fullName evidence="9">TRAP transporter small permease protein</fullName>
    </recommendedName>
</protein>
<evidence type="ECO:0000256" key="1">
    <source>
        <dbReference type="ARBA" id="ARBA00004429"/>
    </source>
</evidence>
<evidence type="ECO:0000313" key="12">
    <source>
        <dbReference type="EMBL" id="MBL3608419.1"/>
    </source>
</evidence>
<keyword evidence="6 9" id="KW-1133">Transmembrane helix</keyword>
<evidence type="ECO:0000256" key="4">
    <source>
        <dbReference type="ARBA" id="ARBA00022519"/>
    </source>
</evidence>
<sequence length="252" mass="27664">MRRRPGRPASRPRPLPARHRPPPAGRNVRKLPLSSDQSLRTRSQAKSQNQSQTRSQTDTTAADDPDEVAYVSTLPGALGKIDAAIARVESVLLATGVLLMALNTVANVVGRYLFQSSLFFTEELNRVLIVVITFAGISYAARQGRHIRMSAIYDALPVRARKILMIVIALTTAVLMFGLCWFAVAYLLTQAGRGRVLPALQIPVWTTLVIVPVGLFMTGMQYLLTAVKNAISRDVYLSTAVLEGYDDDETEI</sequence>
<evidence type="ECO:0000313" key="13">
    <source>
        <dbReference type="Proteomes" id="UP000604473"/>
    </source>
</evidence>
<keyword evidence="7 9" id="KW-0472">Membrane</keyword>
<comment type="similarity">
    <text evidence="8 9">Belongs to the TRAP transporter small permease family.</text>
</comment>
<evidence type="ECO:0000256" key="7">
    <source>
        <dbReference type="ARBA" id="ARBA00023136"/>
    </source>
</evidence>
<feature type="transmembrane region" description="Helical" evidence="9">
    <location>
        <begin position="91"/>
        <end position="114"/>
    </location>
</feature>
<keyword evidence="4 9" id="KW-0997">Cell inner membrane</keyword>
<gene>
    <name evidence="12" type="ORF">JMM60_06305</name>
</gene>
<evidence type="ECO:0000256" key="5">
    <source>
        <dbReference type="ARBA" id="ARBA00022692"/>
    </source>
</evidence>
<organism evidence="12 13">
    <name type="scientific">Rhodovulum sulfidophilum</name>
    <name type="common">Rhodobacter sulfidophilus</name>
    <dbReference type="NCBI Taxonomy" id="35806"/>
    <lineage>
        <taxon>Bacteria</taxon>
        <taxon>Pseudomonadati</taxon>
        <taxon>Pseudomonadota</taxon>
        <taxon>Alphaproteobacteria</taxon>
        <taxon>Rhodobacterales</taxon>
        <taxon>Paracoccaceae</taxon>
        <taxon>Rhodovulum</taxon>
    </lineage>
</organism>
<dbReference type="Proteomes" id="UP000604473">
    <property type="component" value="Unassembled WGS sequence"/>
</dbReference>
<evidence type="ECO:0000256" key="8">
    <source>
        <dbReference type="ARBA" id="ARBA00038436"/>
    </source>
</evidence>
<dbReference type="Pfam" id="PF04290">
    <property type="entry name" value="DctQ"/>
    <property type="match status" value="1"/>
</dbReference>
<feature type="region of interest" description="Disordered" evidence="10">
    <location>
        <begin position="1"/>
        <end position="66"/>
    </location>
</feature>
<proteinExistence type="inferred from homology"/>
<comment type="subcellular location">
    <subcellularLocation>
        <location evidence="1 9">Cell inner membrane</location>
        <topology evidence="1 9">Multi-pass membrane protein</topology>
    </subcellularLocation>
</comment>
<feature type="transmembrane region" description="Helical" evidence="9">
    <location>
        <begin position="126"/>
        <end position="142"/>
    </location>
</feature>
<dbReference type="PANTHER" id="PTHR35011:SF2">
    <property type="entry name" value="2,3-DIKETO-L-GULONATE TRAP TRANSPORTER SMALL PERMEASE PROTEIN YIAM"/>
    <property type="match status" value="1"/>
</dbReference>
<evidence type="ECO:0000256" key="3">
    <source>
        <dbReference type="ARBA" id="ARBA00022475"/>
    </source>
</evidence>
<evidence type="ECO:0000259" key="11">
    <source>
        <dbReference type="Pfam" id="PF04290"/>
    </source>
</evidence>
<accession>A0ABS1RQS6</accession>
<evidence type="ECO:0000256" key="9">
    <source>
        <dbReference type="RuleBase" id="RU369079"/>
    </source>
</evidence>
<comment type="caution">
    <text evidence="12">The sequence shown here is derived from an EMBL/GenBank/DDBJ whole genome shotgun (WGS) entry which is preliminary data.</text>
</comment>
<keyword evidence="2 9" id="KW-0813">Transport</keyword>
<keyword evidence="3" id="KW-1003">Cell membrane</keyword>
<reference evidence="12 13" key="1">
    <citation type="submission" date="2021-01" db="EMBL/GenBank/DDBJ databases">
        <title>Draft genomes of Rhodovulum sulfidophilum.</title>
        <authorList>
            <person name="Guzman M.S."/>
        </authorList>
    </citation>
    <scope>NUCLEOTIDE SEQUENCE [LARGE SCALE GENOMIC DNA]</scope>
    <source>
        <strain evidence="12 13">AB35</strain>
    </source>
</reference>
<dbReference type="EMBL" id="JAESJJ010000005">
    <property type="protein sequence ID" value="MBL3608419.1"/>
    <property type="molecule type" value="Genomic_DNA"/>
</dbReference>
<dbReference type="PANTHER" id="PTHR35011">
    <property type="entry name" value="2,3-DIKETO-L-GULONATE TRAP TRANSPORTER SMALL PERMEASE PROTEIN YIAM"/>
    <property type="match status" value="1"/>
</dbReference>
<feature type="compositionally biased region" description="Polar residues" evidence="10">
    <location>
        <begin position="34"/>
        <end position="60"/>
    </location>
</feature>